<evidence type="ECO:0000313" key="1">
    <source>
        <dbReference type="EMBL" id="MCK7611640.1"/>
    </source>
</evidence>
<evidence type="ECO:0000313" key="2">
    <source>
        <dbReference type="Proteomes" id="UP001431221"/>
    </source>
</evidence>
<dbReference type="EMBL" id="JALNMJ010000003">
    <property type="protein sequence ID" value="MCK7611640.1"/>
    <property type="molecule type" value="Genomic_DNA"/>
</dbReference>
<keyword evidence="2" id="KW-1185">Reference proteome</keyword>
<sequence>MHTKMDGLKMINDLLSLAQDSTPEKRHQLVEHVTELFVRGADSYQTEEITLFNTVLESMLPTMEPEQKKVISEQLAPIDDTSHKIAYELAREEIDIARPMLTSSNALKTEDILRLAKTMGQGHLLAISKRKHLEANVTDVLLERGESPVKQSVAANDGAQISDWGSRLLIKLAERDEKIRDAMMERSDVTETDYDKLINQMPAQQQAKIRQMRKDNEDLVNDLFHKASKVVASSKLERKATRINAKATLKEIRAGQRSLGKAITQLALSNNLFDICFLLAEMAGLEQKYVTNVMVRYDATGVAVLCRAMGVENADYSALCKARAMHNKQPASTAGNWATDYQSLSDRDARRLLSFMKIRLQTLEGQAA</sequence>
<dbReference type="Pfam" id="PF10098">
    <property type="entry name" value="DUF2336"/>
    <property type="match status" value="1"/>
</dbReference>
<organism evidence="1 2">
    <name type="scientific">Roseibium sediminicola</name>
    <dbReference type="NCBI Taxonomy" id="2933272"/>
    <lineage>
        <taxon>Bacteria</taxon>
        <taxon>Pseudomonadati</taxon>
        <taxon>Pseudomonadota</taxon>
        <taxon>Alphaproteobacteria</taxon>
        <taxon>Hyphomicrobiales</taxon>
        <taxon>Stappiaceae</taxon>
        <taxon>Roseibium</taxon>
    </lineage>
</organism>
<gene>
    <name evidence="1" type="ORF">M0H32_05675</name>
</gene>
<proteinExistence type="predicted"/>
<comment type="caution">
    <text evidence="1">The sequence shown here is derived from an EMBL/GenBank/DDBJ whole genome shotgun (WGS) entry which is preliminary data.</text>
</comment>
<name>A0ABT0GR01_9HYPH</name>
<reference evidence="1" key="1">
    <citation type="submission" date="2022-04" db="EMBL/GenBank/DDBJ databases">
        <title>Roseibium sp. CAU 1639 isolated from mud.</title>
        <authorList>
            <person name="Kim W."/>
        </authorList>
    </citation>
    <scope>NUCLEOTIDE SEQUENCE</scope>
    <source>
        <strain evidence="1">CAU 1639</strain>
    </source>
</reference>
<dbReference type="Proteomes" id="UP001431221">
    <property type="component" value="Unassembled WGS sequence"/>
</dbReference>
<protein>
    <submittedName>
        <fullName evidence="1">DUF2336 domain-containing protein</fullName>
    </submittedName>
</protein>
<dbReference type="InterPro" id="IPR019285">
    <property type="entry name" value="DUF2336"/>
</dbReference>
<accession>A0ABT0GR01</accession>
<dbReference type="RefSeq" id="WP_248151942.1">
    <property type="nucleotide sequence ID" value="NZ_JALNMJ010000003.1"/>
</dbReference>